<evidence type="ECO:0000313" key="1">
    <source>
        <dbReference type="EMBL" id="ALV39752.1"/>
    </source>
</evidence>
<evidence type="ECO:0000313" key="2">
    <source>
        <dbReference type="EMBL" id="ALV43661.1"/>
    </source>
</evidence>
<accession>A0A0U3QGT2</accession>
<dbReference type="Proteomes" id="UP000065151">
    <property type="component" value="Chromosome"/>
</dbReference>
<dbReference type="STRING" id="121292.AU252_00040"/>
<gene>
    <name evidence="1" type="ORF">AU252_00040</name>
    <name evidence="2" type="ORF">AU252_22875</name>
</gene>
<proteinExistence type="predicted"/>
<reference evidence="2 3" key="1">
    <citation type="submission" date="2015-12" db="EMBL/GenBank/DDBJ databases">
        <authorList>
            <person name="Shamseldin A."/>
            <person name="Moawad H."/>
            <person name="Abd El-Rahim W.M."/>
            <person name="Sadowsky M.J."/>
        </authorList>
    </citation>
    <scope>NUCLEOTIDE SEQUENCE [LARGE SCALE GENOMIC DNA]</scope>
    <source>
        <strain evidence="2 3">Ar51</strain>
    </source>
</reference>
<protein>
    <submittedName>
        <fullName evidence="2">Uncharacterized protein</fullName>
    </submittedName>
</protein>
<dbReference type="EMBL" id="CP013747">
    <property type="protein sequence ID" value="ALV43661.1"/>
    <property type="molecule type" value="Genomic_DNA"/>
</dbReference>
<name>A0A0U3QGT2_9MICC</name>
<dbReference type="KEGG" id="psul:AU252_22875"/>
<dbReference type="EMBL" id="CP013747">
    <property type="protein sequence ID" value="ALV39752.1"/>
    <property type="molecule type" value="Genomic_DNA"/>
</dbReference>
<sequence length="107" mass="11506">MVTSGEAEGSRISLRETTGDLAFVDFPDLAQVLEPVRFGDTVTIDNSNALAAQTYHRHQVPAAEFTVWDQYRNPDGTPALPQRPFLAGPIFTQGASGVLQTGSSTAR</sequence>
<evidence type="ECO:0000313" key="3">
    <source>
        <dbReference type="Proteomes" id="UP000065151"/>
    </source>
</evidence>
<dbReference type="AlphaFoldDB" id="A0A0U3QGT2"/>
<dbReference type="KEGG" id="psul:AU252_00040"/>
<organism evidence="2">
    <name type="scientific">Pseudarthrobacter sulfonivorans</name>
    <dbReference type="NCBI Taxonomy" id="121292"/>
    <lineage>
        <taxon>Bacteria</taxon>
        <taxon>Bacillati</taxon>
        <taxon>Actinomycetota</taxon>
        <taxon>Actinomycetes</taxon>
        <taxon>Micrococcales</taxon>
        <taxon>Micrococcaceae</taxon>
        <taxon>Pseudarthrobacter</taxon>
    </lineage>
</organism>